<comment type="similarity">
    <text evidence="1">Belongs to the 5-formyltetrahydrofolate cyclo-ligase family.</text>
</comment>
<keyword evidence="3" id="KW-0067">ATP-binding</keyword>
<protein>
    <submittedName>
        <fullName evidence="5">Unannotated protein</fullName>
    </submittedName>
</protein>
<dbReference type="NCBIfam" id="TIGR02727">
    <property type="entry name" value="MTHFS_bact"/>
    <property type="match status" value="1"/>
</dbReference>
<accession>A0A6J6IT06</accession>
<evidence type="ECO:0000256" key="1">
    <source>
        <dbReference type="ARBA" id="ARBA00010638"/>
    </source>
</evidence>
<dbReference type="PANTHER" id="PTHR23407">
    <property type="entry name" value="ATPASE INHIBITOR/5-FORMYLTETRAHYDROFOLATE CYCLO-LIGASE"/>
    <property type="match status" value="1"/>
</dbReference>
<dbReference type="SUPFAM" id="SSF100950">
    <property type="entry name" value="NagB/RpiA/CoA transferase-like"/>
    <property type="match status" value="1"/>
</dbReference>
<dbReference type="Pfam" id="PF01812">
    <property type="entry name" value="5-FTHF_cyc-lig"/>
    <property type="match status" value="1"/>
</dbReference>
<gene>
    <name evidence="4" type="ORF">UFOPK1561_00784</name>
    <name evidence="5" type="ORF">UFOPK2044_00176</name>
</gene>
<dbReference type="Gene3D" id="3.40.50.10420">
    <property type="entry name" value="NagB/RpiA/CoA transferase-like"/>
    <property type="match status" value="1"/>
</dbReference>
<sequence length="187" mass="20374">MTEKDVAEDKRALRQQIKMQRAARVLDPELASIFCTHLAELSLVIGAKKIAAYLPYEGEPDIELFLDWALDQAIEVVLPVANQDGSLSWVKFDGGTKIGIHGFAEASGSCSSLTEIDLAVIPALAVSIDGVRLGKGKGYYDRAFEKLDAEVPVVAVIYSEELLEQVPSEQHDLVVSMVLTPSGFTHF</sequence>
<evidence type="ECO:0000256" key="3">
    <source>
        <dbReference type="ARBA" id="ARBA00022840"/>
    </source>
</evidence>
<dbReference type="InterPro" id="IPR024185">
    <property type="entry name" value="FTHF_cligase-like_sf"/>
</dbReference>
<evidence type="ECO:0000313" key="4">
    <source>
        <dbReference type="EMBL" id="CAB4558928.1"/>
    </source>
</evidence>
<dbReference type="InterPro" id="IPR037171">
    <property type="entry name" value="NagB/RpiA_transferase-like"/>
</dbReference>
<dbReference type="GO" id="GO:0005524">
    <property type="term" value="F:ATP binding"/>
    <property type="evidence" value="ECO:0007669"/>
    <property type="project" value="UniProtKB-KW"/>
</dbReference>
<proteinExistence type="inferred from homology"/>
<dbReference type="PIRSF" id="PIRSF006806">
    <property type="entry name" value="FTHF_cligase"/>
    <property type="match status" value="1"/>
</dbReference>
<keyword evidence="2" id="KW-0547">Nucleotide-binding</keyword>
<evidence type="ECO:0000256" key="2">
    <source>
        <dbReference type="ARBA" id="ARBA00022741"/>
    </source>
</evidence>
<dbReference type="GO" id="GO:0035999">
    <property type="term" value="P:tetrahydrofolate interconversion"/>
    <property type="evidence" value="ECO:0007669"/>
    <property type="project" value="TreeGrafter"/>
</dbReference>
<dbReference type="EMBL" id="CAEZSZ010000097">
    <property type="protein sequence ID" value="CAB4558928.1"/>
    <property type="molecule type" value="Genomic_DNA"/>
</dbReference>
<organism evidence="5">
    <name type="scientific">freshwater metagenome</name>
    <dbReference type="NCBI Taxonomy" id="449393"/>
    <lineage>
        <taxon>unclassified sequences</taxon>
        <taxon>metagenomes</taxon>
        <taxon>ecological metagenomes</taxon>
    </lineage>
</organism>
<dbReference type="GO" id="GO:0009396">
    <property type="term" value="P:folic acid-containing compound biosynthetic process"/>
    <property type="evidence" value="ECO:0007669"/>
    <property type="project" value="TreeGrafter"/>
</dbReference>
<dbReference type="InterPro" id="IPR002698">
    <property type="entry name" value="FTHF_cligase"/>
</dbReference>
<dbReference type="GO" id="GO:0030272">
    <property type="term" value="F:5-formyltetrahydrofolate cyclo-ligase activity"/>
    <property type="evidence" value="ECO:0007669"/>
    <property type="project" value="TreeGrafter"/>
</dbReference>
<evidence type="ECO:0000313" key="5">
    <source>
        <dbReference type="EMBL" id="CAB4627812.1"/>
    </source>
</evidence>
<dbReference type="PANTHER" id="PTHR23407:SF1">
    <property type="entry name" value="5-FORMYLTETRAHYDROFOLATE CYCLO-LIGASE"/>
    <property type="match status" value="1"/>
</dbReference>
<reference evidence="5" key="1">
    <citation type="submission" date="2020-05" db="EMBL/GenBank/DDBJ databases">
        <authorList>
            <person name="Chiriac C."/>
            <person name="Salcher M."/>
            <person name="Ghai R."/>
            <person name="Kavagutti S V."/>
        </authorList>
    </citation>
    <scope>NUCLEOTIDE SEQUENCE</scope>
</reference>
<dbReference type="EMBL" id="CAEZVO010000012">
    <property type="protein sequence ID" value="CAB4627812.1"/>
    <property type="molecule type" value="Genomic_DNA"/>
</dbReference>
<dbReference type="AlphaFoldDB" id="A0A6J6IT06"/>
<name>A0A6J6IT06_9ZZZZ</name>